<reference evidence="8 9" key="1">
    <citation type="submission" date="2019-03" db="EMBL/GenBank/DDBJ databases">
        <title>Genomic Encyclopedia of Type Strains, Phase IV (KMG-IV): sequencing the most valuable type-strain genomes for metagenomic binning, comparative biology and taxonomic classification.</title>
        <authorList>
            <person name="Goeker M."/>
        </authorList>
    </citation>
    <scope>NUCLEOTIDE SEQUENCE [LARGE SCALE GENOMIC DNA]</scope>
    <source>
        <strain evidence="8 9">DSM 24176</strain>
    </source>
</reference>
<keyword evidence="5 6" id="KW-0804">Transcription</keyword>
<evidence type="ECO:0000313" key="9">
    <source>
        <dbReference type="Proteomes" id="UP000294545"/>
    </source>
</evidence>
<name>A0A4R1N5T2_9FIRM</name>
<dbReference type="Proteomes" id="UP000294545">
    <property type="component" value="Unassembled WGS sequence"/>
</dbReference>
<evidence type="ECO:0000313" key="8">
    <source>
        <dbReference type="EMBL" id="TCK98359.1"/>
    </source>
</evidence>
<dbReference type="PANTHER" id="PTHR11078:SF3">
    <property type="entry name" value="ANTITERMINATION NUSB DOMAIN-CONTAINING PROTEIN"/>
    <property type="match status" value="1"/>
</dbReference>
<evidence type="ECO:0000256" key="2">
    <source>
        <dbReference type="ARBA" id="ARBA00022814"/>
    </source>
</evidence>
<dbReference type="GO" id="GO:0005829">
    <property type="term" value="C:cytosol"/>
    <property type="evidence" value="ECO:0007669"/>
    <property type="project" value="TreeGrafter"/>
</dbReference>
<comment type="similarity">
    <text evidence="1 6">Belongs to the NusB family.</text>
</comment>
<proteinExistence type="inferred from homology"/>
<gene>
    <name evidence="6" type="primary">nusB</name>
    <name evidence="8" type="ORF">EDC19_0779</name>
</gene>
<evidence type="ECO:0000256" key="3">
    <source>
        <dbReference type="ARBA" id="ARBA00022884"/>
    </source>
</evidence>
<comment type="function">
    <text evidence="6">Involved in transcription antitermination. Required for transcription of ribosomal RNA (rRNA) genes. Binds specifically to the boxA antiterminator sequence of the ribosomal RNA (rrn) operons.</text>
</comment>
<keyword evidence="4 6" id="KW-0805">Transcription regulation</keyword>
<keyword evidence="9" id="KW-1185">Reference proteome</keyword>
<dbReference type="GO" id="GO:0031564">
    <property type="term" value="P:transcription antitermination"/>
    <property type="evidence" value="ECO:0007669"/>
    <property type="project" value="UniProtKB-KW"/>
</dbReference>
<evidence type="ECO:0000256" key="4">
    <source>
        <dbReference type="ARBA" id="ARBA00023015"/>
    </source>
</evidence>
<comment type="caution">
    <text evidence="8">The sequence shown here is derived from an EMBL/GenBank/DDBJ whole genome shotgun (WGS) entry which is preliminary data.</text>
</comment>
<dbReference type="InterPro" id="IPR035926">
    <property type="entry name" value="NusB-like_sf"/>
</dbReference>
<protein>
    <recommendedName>
        <fullName evidence="6">Transcription antitermination protein NusB</fullName>
    </recommendedName>
    <alternativeName>
        <fullName evidence="6">Antitermination factor NusB</fullName>
    </alternativeName>
</protein>
<evidence type="ECO:0000256" key="5">
    <source>
        <dbReference type="ARBA" id="ARBA00023163"/>
    </source>
</evidence>
<dbReference type="InterPro" id="IPR011605">
    <property type="entry name" value="NusB_fam"/>
</dbReference>
<keyword evidence="2 6" id="KW-0889">Transcription antitermination</keyword>
<sequence>MTRRQIREHIFKILFRVEFNPIDDYQEQKTMYLESIESNDEENKNYIDSQIDEMILKLEAIDEIINTNTEKWKVSRMAKVDLTILRLALFEINYMDEIPTNVSINEAIEIAKKYGGESSPSFINGILGKIIN</sequence>
<dbReference type="SUPFAM" id="SSF48013">
    <property type="entry name" value="NusB-like"/>
    <property type="match status" value="1"/>
</dbReference>
<dbReference type="AlphaFoldDB" id="A0A4R1N5T2"/>
<dbReference type="InterPro" id="IPR006027">
    <property type="entry name" value="NusB_RsmB_TIM44"/>
</dbReference>
<dbReference type="GO" id="GO:0003723">
    <property type="term" value="F:RNA binding"/>
    <property type="evidence" value="ECO:0007669"/>
    <property type="project" value="UniProtKB-UniRule"/>
</dbReference>
<dbReference type="GO" id="GO:0006353">
    <property type="term" value="P:DNA-templated transcription termination"/>
    <property type="evidence" value="ECO:0007669"/>
    <property type="project" value="UniProtKB-UniRule"/>
</dbReference>
<dbReference type="NCBIfam" id="TIGR01951">
    <property type="entry name" value="nusB"/>
    <property type="match status" value="1"/>
</dbReference>
<dbReference type="Gene3D" id="1.10.940.10">
    <property type="entry name" value="NusB-like"/>
    <property type="match status" value="1"/>
</dbReference>
<keyword evidence="3 6" id="KW-0694">RNA-binding</keyword>
<evidence type="ECO:0000256" key="1">
    <source>
        <dbReference type="ARBA" id="ARBA00005952"/>
    </source>
</evidence>
<organism evidence="8 9">
    <name type="scientific">Natranaerovirga hydrolytica</name>
    <dbReference type="NCBI Taxonomy" id="680378"/>
    <lineage>
        <taxon>Bacteria</taxon>
        <taxon>Bacillati</taxon>
        <taxon>Bacillota</taxon>
        <taxon>Clostridia</taxon>
        <taxon>Lachnospirales</taxon>
        <taxon>Natranaerovirgaceae</taxon>
        <taxon>Natranaerovirga</taxon>
    </lineage>
</organism>
<dbReference type="OrthoDB" id="9811381at2"/>
<evidence type="ECO:0000259" key="7">
    <source>
        <dbReference type="Pfam" id="PF01029"/>
    </source>
</evidence>
<dbReference type="RefSeq" id="WP_132280786.1">
    <property type="nucleotide sequence ID" value="NZ_SMGQ01000011.1"/>
</dbReference>
<feature type="domain" description="NusB/RsmB/TIM44" evidence="7">
    <location>
        <begin position="5"/>
        <end position="131"/>
    </location>
</feature>
<dbReference type="EMBL" id="SMGQ01000011">
    <property type="protein sequence ID" value="TCK98359.1"/>
    <property type="molecule type" value="Genomic_DNA"/>
</dbReference>
<evidence type="ECO:0000256" key="6">
    <source>
        <dbReference type="HAMAP-Rule" id="MF_00073"/>
    </source>
</evidence>
<dbReference type="Pfam" id="PF01029">
    <property type="entry name" value="NusB"/>
    <property type="match status" value="1"/>
</dbReference>
<accession>A0A4R1N5T2</accession>
<dbReference type="HAMAP" id="MF_00073">
    <property type="entry name" value="NusB"/>
    <property type="match status" value="1"/>
</dbReference>
<dbReference type="PANTHER" id="PTHR11078">
    <property type="entry name" value="N UTILIZATION SUBSTANCE PROTEIN B-RELATED"/>
    <property type="match status" value="1"/>
</dbReference>